<dbReference type="RefSeq" id="WP_094307527.1">
    <property type="nucleotide sequence ID" value="NZ_NOWT01000074.1"/>
</dbReference>
<dbReference type="Proteomes" id="UP000215367">
    <property type="component" value="Unassembled WGS sequence"/>
</dbReference>
<dbReference type="Pfam" id="PF01812">
    <property type="entry name" value="5-FTHF_cyc-lig"/>
    <property type="match status" value="1"/>
</dbReference>
<evidence type="ECO:0000256" key="5">
    <source>
        <dbReference type="RuleBase" id="RU361279"/>
    </source>
</evidence>
<dbReference type="InterPro" id="IPR002698">
    <property type="entry name" value="FTHF_cligase"/>
</dbReference>
<keyword evidence="3 4" id="KW-0067">ATP-binding</keyword>
<dbReference type="Gene3D" id="3.40.50.10420">
    <property type="entry name" value="NagB/RpiA/CoA transferase-like"/>
    <property type="match status" value="1"/>
</dbReference>
<comment type="similarity">
    <text evidence="1 5">Belongs to the 5-formyltetrahydrofolate cyclo-ligase family.</text>
</comment>
<dbReference type="GO" id="GO:0030272">
    <property type="term" value="F:5-formyltetrahydrofolate cyclo-ligase activity"/>
    <property type="evidence" value="ECO:0007669"/>
    <property type="project" value="UniProtKB-EC"/>
</dbReference>
<dbReference type="GO" id="GO:0005524">
    <property type="term" value="F:ATP binding"/>
    <property type="evidence" value="ECO:0007669"/>
    <property type="project" value="UniProtKB-KW"/>
</dbReference>
<dbReference type="GO" id="GO:0009396">
    <property type="term" value="P:folic acid-containing compound biosynthetic process"/>
    <property type="evidence" value="ECO:0007669"/>
    <property type="project" value="TreeGrafter"/>
</dbReference>
<comment type="catalytic activity">
    <reaction evidence="5">
        <text>(6S)-5-formyl-5,6,7,8-tetrahydrofolate + ATP = (6R)-5,10-methenyltetrahydrofolate + ADP + phosphate</text>
        <dbReference type="Rhea" id="RHEA:10488"/>
        <dbReference type="ChEBI" id="CHEBI:30616"/>
        <dbReference type="ChEBI" id="CHEBI:43474"/>
        <dbReference type="ChEBI" id="CHEBI:57455"/>
        <dbReference type="ChEBI" id="CHEBI:57457"/>
        <dbReference type="ChEBI" id="CHEBI:456216"/>
        <dbReference type="EC" id="6.3.3.2"/>
    </reaction>
</comment>
<dbReference type="InterPro" id="IPR024185">
    <property type="entry name" value="FTHF_cligase-like_sf"/>
</dbReference>
<sequence length="202" mass="22067">MTDPRAAKDAARAQARARRDSLSDGRMRAFAADALRDRFLEELVRPGLIPDGPVAGYWPLGSELDVRPLLLHLRTGGRSIALPVSGPRGQALTFRDWDPAQPLAAGRYGIQEPDANRPEVVPAVLLVPMLAFDRSGHRLGYGAGYYDRTLDALRAARLPSDGPVLAVGMAFAAQEMSAVPCGAHDERLDWILTERETLRFTQ</sequence>
<evidence type="ECO:0000313" key="7">
    <source>
        <dbReference type="EMBL" id="OYD80135.1"/>
    </source>
</evidence>
<evidence type="ECO:0000256" key="6">
    <source>
        <dbReference type="SAM" id="MobiDB-lite"/>
    </source>
</evidence>
<proteinExistence type="inferred from homology"/>
<dbReference type="AlphaFoldDB" id="A0A235H4J7"/>
<dbReference type="PANTHER" id="PTHR23407">
    <property type="entry name" value="ATPASE INHIBITOR/5-FORMYLTETRAHYDROFOLATE CYCLO-LIGASE"/>
    <property type="match status" value="1"/>
</dbReference>
<keyword evidence="2 4" id="KW-0547">Nucleotide-binding</keyword>
<dbReference type="PIRSF" id="PIRSF006806">
    <property type="entry name" value="FTHF_cligase"/>
    <property type="match status" value="1"/>
</dbReference>
<reference evidence="7 8" key="1">
    <citation type="submission" date="2017-07" db="EMBL/GenBank/DDBJ databases">
        <title>Whole genome sequence of Azospirillum brasilense 2A1, a potential biofertilizer strain.</title>
        <authorList>
            <person name="Fontana C.A."/>
            <person name="Toffoli L.M."/>
            <person name="Salazar S.M."/>
            <person name="Puglisi E."/>
            <person name="Pedraza R."/>
            <person name="Bassi D."/>
            <person name="Cocconcelli P.S."/>
        </authorList>
    </citation>
    <scope>NUCLEOTIDE SEQUENCE [LARGE SCALE GENOMIC DNA]</scope>
    <source>
        <strain evidence="7 8">2A1</strain>
    </source>
</reference>
<evidence type="ECO:0000256" key="3">
    <source>
        <dbReference type="ARBA" id="ARBA00022840"/>
    </source>
</evidence>
<keyword evidence="5" id="KW-0479">Metal-binding</keyword>
<dbReference type="GO" id="GO:0035999">
    <property type="term" value="P:tetrahydrofolate interconversion"/>
    <property type="evidence" value="ECO:0007669"/>
    <property type="project" value="TreeGrafter"/>
</dbReference>
<dbReference type="NCBIfam" id="TIGR02727">
    <property type="entry name" value="MTHFS_bact"/>
    <property type="match status" value="1"/>
</dbReference>
<name>A0A235H4J7_AZOBR</name>
<keyword evidence="7" id="KW-0436">Ligase</keyword>
<evidence type="ECO:0000256" key="4">
    <source>
        <dbReference type="PIRSR" id="PIRSR006806-1"/>
    </source>
</evidence>
<accession>A0A235H4J7</accession>
<feature type="binding site" evidence="4">
    <location>
        <begin position="8"/>
        <end position="12"/>
    </location>
    <ligand>
        <name>ATP</name>
        <dbReference type="ChEBI" id="CHEBI:30616"/>
    </ligand>
</feature>
<feature type="binding site" evidence="4">
    <location>
        <position position="63"/>
    </location>
    <ligand>
        <name>substrate</name>
    </ligand>
</feature>
<dbReference type="GO" id="GO:0046872">
    <property type="term" value="F:metal ion binding"/>
    <property type="evidence" value="ECO:0007669"/>
    <property type="project" value="UniProtKB-KW"/>
</dbReference>
<keyword evidence="5" id="KW-0460">Magnesium</keyword>
<protein>
    <recommendedName>
        <fullName evidence="5">5-formyltetrahydrofolate cyclo-ligase</fullName>
        <ecNumber evidence="5">6.3.3.2</ecNumber>
    </recommendedName>
</protein>
<comment type="cofactor">
    <cofactor evidence="5">
        <name>Mg(2+)</name>
        <dbReference type="ChEBI" id="CHEBI:18420"/>
    </cofactor>
</comment>
<feature type="region of interest" description="Disordered" evidence="6">
    <location>
        <begin position="1"/>
        <end position="20"/>
    </location>
</feature>
<dbReference type="PANTHER" id="PTHR23407:SF1">
    <property type="entry name" value="5-FORMYLTETRAHYDROFOLATE CYCLO-LIGASE"/>
    <property type="match status" value="1"/>
</dbReference>
<evidence type="ECO:0000256" key="2">
    <source>
        <dbReference type="ARBA" id="ARBA00022741"/>
    </source>
</evidence>
<evidence type="ECO:0000256" key="1">
    <source>
        <dbReference type="ARBA" id="ARBA00010638"/>
    </source>
</evidence>
<feature type="binding site" evidence="4">
    <location>
        <begin position="138"/>
        <end position="146"/>
    </location>
    <ligand>
        <name>ATP</name>
        <dbReference type="ChEBI" id="CHEBI:30616"/>
    </ligand>
</feature>
<comment type="caution">
    <text evidence="7">The sequence shown here is derived from an EMBL/GenBank/DDBJ whole genome shotgun (WGS) entry which is preliminary data.</text>
</comment>
<organism evidence="7 8">
    <name type="scientific">Azospirillum brasilense</name>
    <dbReference type="NCBI Taxonomy" id="192"/>
    <lineage>
        <taxon>Bacteria</taxon>
        <taxon>Pseudomonadati</taxon>
        <taxon>Pseudomonadota</taxon>
        <taxon>Alphaproteobacteria</taxon>
        <taxon>Rhodospirillales</taxon>
        <taxon>Azospirillaceae</taxon>
        <taxon>Azospirillum</taxon>
    </lineage>
</organism>
<evidence type="ECO:0000313" key="8">
    <source>
        <dbReference type="Proteomes" id="UP000215367"/>
    </source>
</evidence>
<dbReference type="SUPFAM" id="SSF100950">
    <property type="entry name" value="NagB/RpiA/CoA transferase-like"/>
    <property type="match status" value="1"/>
</dbReference>
<dbReference type="EMBL" id="NOWT01000074">
    <property type="protein sequence ID" value="OYD80135.1"/>
    <property type="molecule type" value="Genomic_DNA"/>
</dbReference>
<gene>
    <name evidence="7" type="ORF">CHT98_32865</name>
</gene>
<dbReference type="InterPro" id="IPR037171">
    <property type="entry name" value="NagB/RpiA_transferase-like"/>
</dbReference>
<dbReference type="EC" id="6.3.3.2" evidence="5"/>